<evidence type="ECO:0000313" key="2">
    <source>
        <dbReference type="EMBL" id="ODV56662.1"/>
    </source>
</evidence>
<accession>A0A1E4R858</accession>
<evidence type="ECO:0000256" key="1">
    <source>
        <dbReference type="SAM" id="Phobius"/>
    </source>
</evidence>
<gene>
    <name evidence="2" type="ORF">BG258_12545</name>
</gene>
<evidence type="ECO:0000313" key="3">
    <source>
        <dbReference type="Proteomes" id="UP000094784"/>
    </source>
</evidence>
<organism evidence="2 3">
    <name type="scientific">Lysinibacillus fusiformis</name>
    <dbReference type="NCBI Taxonomy" id="28031"/>
    <lineage>
        <taxon>Bacteria</taxon>
        <taxon>Bacillati</taxon>
        <taxon>Bacillota</taxon>
        <taxon>Bacilli</taxon>
        <taxon>Bacillales</taxon>
        <taxon>Bacillaceae</taxon>
        <taxon>Lysinibacillus</taxon>
    </lineage>
</organism>
<comment type="caution">
    <text evidence="2">The sequence shown here is derived from an EMBL/GenBank/DDBJ whole genome shotgun (WGS) entry which is preliminary data.</text>
</comment>
<dbReference type="AlphaFoldDB" id="A0A1E4R858"/>
<dbReference type="OrthoDB" id="2738501at2"/>
<keyword evidence="1" id="KW-0472">Membrane</keyword>
<dbReference type="Proteomes" id="UP000094784">
    <property type="component" value="Unassembled WGS sequence"/>
</dbReference>
<keyword evidence="1" id="KW-1133">Transmembrane helix</keyword>
<dbReference type="RefSeq" id="WP_069481651.1">
    <property type="nucleotide sequence ID" value="NZ_JANIOG010000003.1"/>
</dbReference>
<sequence length="67" mass="8025">MTTLGKLLYFAFLVTLFLITMIWDYFINDNWALLENLFFSFWVASFIFMALLLRSKKDDTEKAKNRS</sequence>
<feature type="transmembrane region" description="Helical" evidence="1">
    <location>
        <begin position="33"/>
        <end position="53"/>
    </location>
</feature>
<protein>
    <submittedName>
        <fullName evidence="2">RNA polymerase subunit sigma</fullName>
    </submittedName>
</protein>
<keyword evidence="1" id="KW-0812">Transmembrane</keyword>
<feature type="transmembrane region" description="Helical" evidence="1">
    <location>
        <begin position="7"/>
        <end position="27"/>
    </location>
</feature>
<dbReference type="EMBL" id="MECQ01000001">
    <property type="protein sequence ID" value="ODV56662.1"/>
    <property type="molecule type" value="Genomic_DNA"/>
</dbReference>
<name>A0A1E4R858_9BACI</name>
<reference evidence="2 3" key="1">
    <citation type="submission" date="2016-09" db="EMBL/GenBank/DDBJ databases">
        <title>Draft genome sequence of the soil isolate, Lysinibacillus fusiformis M5, a potential hypoxanthine producer.</title>
        <authorList>
            <person name="Gallegos-Monterrosa R."/>
            <person name="Maroti G."/>
            <person name="Balint B."/>
            <person name="Kovacs A.T."/>
        </authorList>
    </citation>
    <scope>NUCLEOTIDE SEQUENCE [LARGE SCALE GENOMIC DNA]</scope>
    <source>
        <strain evidence="2 3">M5</strain>
    </source>
</reference>
<proteinExistence type="predicted"/>